<accession>A0A242M307</accession>
<protein>
    <submittedName>
        <fullName evidence="1">Uncharacterized protein</fullName>
    </submittedName>
</protein>
<dbReference type="AlphaFoldDB" id="A0A242M307"/>
<comment type="caution">
    <text evidence="1">The sequence shown here is derived from an EMBL/GenBank/DDBJ whole genome shotgun (WGS) entry which is preliminary data.</text>
</comment>
<reference evidence="1 2" key="1">
    <citation type="submission" date="2017-03" db="EMBL/GenBank/DDBJ databases">
        <title>Genome analysis of strain PAMC 26577.</title>
        <authorList>
            <person name="Oh H.-M."/>
            <person name="Yang J.-A."/>
        </authorList>
    </citation>
    <scope>NUCLEOTIDE SEQUENCE [LARGE SCALE GENOMIC DNA]</scope>
    <source>
        <strain evidence="1 2">PAMC 26577</strain>
    </source>
</reference>
<dbReference type="EMBL" id="NBTZ01000181">
    <property type="protein sequence ID" value="OTP65503.1"/>
    <property type="molecule type" value="Genomic_DNA"/>
</dbReference>
<proteinExistence type="predicted"/>
<organism evidence="1 2">
    <name type="scientific">Caballeronia sordidicola</name>
    <name type="common">Burkholderia sordidicola</name>
    <dbReference type="NCBI Taxonomy" id="196367"/>
    <lineage>
        <taxon>Bacteria</taxon>
        <taxon>Pseudomonadati</taxon>
        <taxon>Pseudomonadota</taxon>
        <taxon>Betaproteobacteria</taxon>
        <taxon>Burkholderiales</taxon>
        <taxon>Burkholderiaceae</taxon>
        <taxon>Caballeronia</taxon>
    </lineage>
</organism>
<sequence>MPPPGAGVATPESPLFEHATQAIATIAAPIPLIHLADLIYLRLV</sequence>
<dbReference type="Proteomes" id="UP000195221">
    <property type="component" value="Unassembled WGS sequence"/>
</dbReference>
<gene>
    <name evidence="1" type="ORF">PAMC26577_40400</name>
</gene>
<evidence type="ECO:0000313" key="1">
    <source>
        <dbReference type="EMBL" id="OTP65503.1"/>
    </source>
</evidence>
<evidence type="ECO:0000313" key="2">
    <source>
        <dbReference type="Proteomes" id="UP000195221"/>
    </source>
</evidence>
<name>A0A242M307_CABSO</name>